<proteinExistence type="predicted"/>
<sequence>MRLARTAVLVTALALLTGCASSTGGTDDTIPPLDETETAVTDLSGDWLLVKGTDAQGSMALDLVSITLAIQQDGTVSGQAPCNSYTGALEQDASSVTFGPLASTLMACVDDTKTALETRYLAALESVASARLGGEILDLSGDGVSLRYELTPKKSTQ</sequence>
<name>A0A841AIT8_9MICO</name>
<dbReference type="PANTHER" id="PTHR35535">
    <property type="entry name" value="HEAT SHOCK PROTEIN HSLJ"/>
    <property type="match status" value="1"/>
</dbReference>
<comment type="caution">
    <text evidence="3">The sequence shown here is derived from an EMBL/GenBank/DDBJ whole genome shotgun (WGS) entry which is preliminary data.</text>
</comment>
<dbReference type="AlphaFoldDB" id="A0A841AIT8"/>
<dbReference type="EMBL" id="JACHMJ010000001">
    <property type="protein sequence ID" value="MBB5843800.1"/>
    <property type="molecule type" value="Genomic_DNA"/>
</dbReference>
<feature type="domain" description="DUF306" evidence="2">
    <location>
        <begin position="45"/>
        <end position="142"/>
    </location>
</feature>
<keyword evidence="1" id="KW-0732">Signal</keyword>
<feature type="signal peptide" evidence="1">
    <location>
        <begin position="1"/>
        <end position="22"/>
    </location>
</feature>
<dbReference type="Pfam" id="PF03724">
    <property type="entry name" value="META"/>
    <property type="match status" value="1"/>
</dbReference>
<protein>
    <submittedName>
        <fullName evidence="3">Heat shock protein HslJ</fullName>
    </submittedName>
</protein>
<dbReference type="PANTHER" id="PTHR35535:SF2">
    <property type="entry name" value="DUF306 DOMAIN-CONTAINING PROTEIN"/>
    <property type="match status" value="1"/>
</dbReference>
<dbReference type="Gene3D" id="2.40.128.270">
    <property type="match status" value="1"/>
</dbReference>
<dbReference type="InterPro" id="IPR053147">
    <property type="entry name" value="Hsp_HslJ-like"/>
</dbReference>
<accession>A0A841AIT8</accession>
<keyword evidence="3" id="KW-0346">Stress response</keyword>
<gene>
    <name evidence="3" type="ORF">HD599_002123</name>
</gene>
<keyword evidence="4" id="KW-1185">Reference proteome</keyword>
<reference evidence="3 4" key="1">
    <citation type="submission" date="2020-08" db="EMBL/GenBank/DDBJ databases">
        <title>Sequencing the genomes of 1000 actinobacteria strains.</title>
        <authorList>
            <person name="Klenk H.-P."/>
        </authorList>
    </citation>
    <scope>NUCLEOTIDE SEQUENCE [LARGE SCALE GENOMIC DNA]</scope>
    <source>
        <strain evidence="3 4">DSM 105784</strain>
    </source>
</reference>
<evidence type="ECO:0000313" key="4">
    <source>
        <dbReference type="Proteomes" id="UP000536685"/>
    </source>
</evidence>
<evidence type="ECO:0000259" key="2">
    <source>
        <dbReference type="Pfam" id="PF03724"/>
    </source>
</evidence>
<evidence type="ECO:0000313" key="3">
    <source>
        <dbReference type="EMBL" id="MBB5843800.1"/>
    </source>
</evidence>
<dbReference type="InterPro" id="IPR038670">
    <property type="entry name" value="HslJ-like_sf"/>
</dbReference>
<dbReference type="Proteomes" id="UP000536685">
    <property type="component" value="Unassembled WGS sequence"/>
</dbReference>
<feature type="chain" id="PRO_5038360781" evidence="1">
    <location>
        <begin position="23"/>
        <end position="157"/>
    </location>
</feature>
<dbReference type="PROSITE" id="PS51257">
    <property type="entry name" value="PROKAR_LIPOPROTEIN"/>
    <property type="match status" value="1"/>
</dbReference>
<organism evidence="3 4">
    <name type="scientific">Conyzicola lurida</name>
    <dbReference type="NCBI Taxonomy" id="1172621"/>
    <lineage>
        <taxon>Bacteria</taxon>
        <taxon>Bacillati</taxon>
        <taxon>Actinomycetota</taxon>
        <taxon>Actinomycetes</taxon>
        <taxon>Micrococcales</taxon>
        <taxon>Microbacteriaceae</taxon>
        <taxon>Conyzicola</taxon>
    </lineage>
</organism>
<dbReference type="RefSeq" id="WP_184237166.1">
    <property type="nucleotide sequence ID" value="NZ_JACHMJ010000001.1"/>
</dbReference>
<dbReference type="InterPro" id="IPR005184">
    <property type="entry name" value="DUF306_Meta_HslJ"/>
</dbReference>
<evidence type="ECO:0000256" key="1">
    <source>
        <dbReference type="SAM" id="SignalP"/>
    </source>
</evidence>